<proteinExistence type="predicted"/>
<comment type="caution">
    <text evidence="8">The sequence shown here is derived from an EMBL/GenBank/DDBJ whole genome shotgun (WGS) entry which is preliminary data.</text>
</comment>
<evidence type="ECO:0000313" key="9">
    <source>
        <dbReference type="Proteomes" id="UP000677016"/>
    </source>
</evidence>
<evidence type="ECO:0000256" key="1">
    <source>
        <dbReference type="ARBA" id="ARBA00004141"/>
    </source>
</evidence>
<dbReference type="InterPro" id="IPR000412">
    <property type="entry name" value="ABC_2_transport"/>
</dbReference>
<dbReference type="InterPro" id="IPR051784">
    <property type="entry name" value="Nod_factor_ABC_transporter"/>
</dbReference>
<dbReference type="PANTHER" id="PTHR43229:SF2">
    <property type="entry name" value="NODULATION PROTEIN J"/>
    <property type="match status" value="1"/>
</dbReference>
<evidence type="ECO:0000256" key="3">
    <source>
        <dbReference type="ARBA" id="ARBA00022989"/>
    </source>
</evidence>
<feature type="transmembrane region" description="Helical" evidence="6">
    <location>
        <begin position="42"/>
        <end position="62"/>
    </location>
</feature>
<dbReference type="PRINTS" id="PR01414">
    <property type="entry name" value="CCMBBIOGNSIS"/>
</dbReference>
<keyword evidence="9" id="KW-1185">Reference proteome</keyword>
<feature type="domain" description="ABC-2 type transporter transmembrane" evidence="7">
    <location>
        <begin position="30"/>
        <end position="227"/>
    </location>
</feature>
<feature type="transmembrane region" description="Helical" evidence="6">
    <location>
        <begin position="82"/>
        <end position="101"/>
    </location>
</feature>
<keyword evidence="3 6" id="KW-1133">Transmembrane helix</keyword>
<evidence type="ECO:0000256" key="5">
    <source>
        <dbReference type="ARBA" id="ARBA00023251"/>
    </source>
</evidence>
<keyword evidence="4 6" id="KW-0472">Membrane</keyword>
<dbReference type="Proteomes" id="UP000677016">
    <property type="component" value="Unassembled WGS sequence"/>
</dbReference>
<dbReference type="PIRSF" id="PIRSF006648">
    <property type="entry name" value="DrrB"/>
    <property type="match status" value="1"/>
</dbReference>
<dbReference type="GO" id="GO:0140359">
    <property type="term" value="F:ABC-type transporter activity"/>
    <property type="evidence" value="ECO:0007669"/>
    <property type="project" value="InterPro"/>
</dbReference>
<dbReference type="GO" id="GO:0046677">
    <property type="term" value="P:response to antibiotic"/>
    <property type="evidence" value="ECO:0007669"/>
    <property type="project" value="UniProtKB-KW"/>
</dbReference>
<evidence type="ECO:0000256" key="6">
    <source>
        <dbReference type="SAM" id="Phobius"/>
    </source>
</evidence>
<dbReference type="Pfam" id="PF01061">
    <property type="entry name" value="ABC2_membrane"/>
    <property type="match status" value="1"/>
</dbReference>
<dbReference type="AlphaFoldDB" id="A0A941D571"/>
<evidence type="ECO:0000259" key="7">
    <source>
        <dbReference type="Pfam" id="PF01061"/>
    </source>
</evidence>
<accession>A0A941D571</accession>
<keyword evidence="5" id="KW-0046">Antibiotic resistance</keyword>
<dbReference type="InterPro" id="IPR013525">
    <property type="entry name" value="ABC2_TM"/>
</dbReference>
<gene>
    <name evidence="8" type="ORF">KC207_03300</name>
</gene>
<feature type="transmembrane region" description="Helical" evidence="6">
    <location>
        <begin position="156"/>
        <end position="178"/>
    </location>
</feature>
<reference evidence="8" key="1">
    <citation type="submission" date="2021-04" db="EMBL/GenBank/DDBJ databases">
        <title>Phycicoccus avicenniae sp. nov., a novel endophytic actinomycetes isolated from branch of Avicennia mariana.</title>
        <authorList>
            <person name="Tuo L."/>
        </authorList>
    </citation>
    <scope>NUCLEOTIDE SEQUENCE</scope>
    <source>
        <strain evidence="8">BSK3Z-2</strain>
    </source>
</reference>
<feature type="transmembrane region" description="Helical" evidence="6">
    <location>
        <begin position="190"/>
        <end position="208"/>
    </location>
</feature>
<dbReference type="RefSeq" id="WP_211601467.1">
    <property type="nucleotide sequence ID" value="NZ_JAGSNF010000003.1"/>
</dbReference>
<evidence type="ECO:0000313" key="8">
    <source>
        <dbReference type="EMBL" id="MBR7742319.1"/>
    </source>
</evidence>
<comment type="subcellular location">
    <subcellularLocation>
        <location evidence="1">Membrane</location>
        <topology evidence="1">Multi-pass membrane protein</topology>
    </subcellularLocation>
</comment>
<dbReference type="PANTHER" id="PTHR43229">
    <property type="entry name" value="NODULATION PROTEIN J"/>
    <property type="match status" value="1"/>
</dbReference>
<feature type="transmembrane region" description="Helical" evidence="6">
    <location>
        <begin position="244"/>
        <end position="265"/>
    </location>
</feature>
<evidence type="ECO:0000256" key="2">
    <source>
        <dbReference type="ARBA" id="ARBA00022692"/>
    </source>
</evidence>
<protein>
    <submittedName>
        <fullName evidence="8">ABC transporter permease</fullName>
    </submittedName>
</protein>
<keyword evidence="2 6" id="KW-0812">Transmembrane</keyword>
<dbReference type="GO" id="GO:0043190">
    <property type="term" value="C:ATP-binding cassette (ABC) transporter complex"/>
    <property type="evidence" value="ECO:0007669"/>
    <property type="project" value="InterPro"/>
</dbReference>
<feature type="transmembrane region" description="Helical" evidence="6">
    <location>
        <begin position="122"/>
        <end position="150"/>
    </location>
</feature>
<name>A0A941D571_9MICO</name>
<evidence type="ECO:0000256" key="4">
    <source>
        <dbReference type="ARBA" id="ARBA00023136"/>
    </source>
</evidence>
<organism evidence="8 9">
    <name type="scientific">Phycicoccus avicenniae</name>
    <dbReference type="NCBI Taxonomy" id="2828860"/>
    <lineage>
        <taxon>Bacteria</taxon>
        <taxon>Bacillati</taxon>
        <taxon>Actinomycetota</taxon>
        <taxon>Actinomycetes</taxon>
        <taxon>Micrococcales</taxon>
        <taxon>Intrasporangiaceae</taxon>
        <taxon>Phycicoccus</taxon>
    </lineage>
</organism>
<dbReference type="EMBL" id="JAGSNF010000003">
    <property type="protein sequence ID" value="MBR7742319.1"/>
    <property type="molecule type" value="Genomic_DNA"/>
</dbReference>
<sequence>MTTVDTPVTAATAATATRAPSTLALLGAEVRDELKQVYREPAALFFSVLMPVAFFAFFSAMFGGETAGVGGLPVGTTMLATFGAYGVLGATMLTPGIGLAEERERGWLDVVKVSPVPVPLTLLAKVVATLPYCVGILGAMTATAAALGVLRIGVGQWLLLLAALLVGSLPFALIGLAVGARASGNATTAVLNAFVIPMAIAGGLWFPLEMLPGWMGSVAQFLPTYHLSRLALGPLEGGAATGSIGHAAYLLGFAVVAGAVAAVAYRRPAR</sequence>